<name>A0ABV0P9S7_9TELE</name>
<evidence type="ECO:0000313" key="1">
    <source>
        <dbReference type="EMBL" id="MEQ2180211.1"/>
    </source>
</evidence>
<reference evidence="1 2" key="1">
    <citation type="submission" date="2021-06" db="EMBL/GenBank/DDBJ databases">
        <authorList>
            <person name="Palmer J.M."/>
        </authorList>
    </citation>
    <scope>NUCLEOTIDE SEQUENCE [LARGE SCALE GENOMIC DNA]</scope>
    <source>
        <strain evidence="1 2">GA_2019</strain>
        <tissue evidence="1">Muscle</tissue>
    </source>
</reference>
<dbReference type="Proteomes" id="UP001476798">
    <property type="component" value="Unassembled WGS sequence"/>
</dbReference>
<accession>A0ABV0P9S7</accession>
<organism evidence="1 2">
    <name type="scientific">Goodea atripinnis</name>
    <dbReference type="NCBI Taxonomy" id="208336"/>
    <lineage>
        <taxon>Eukaryota</taxon>
        <taxon>Metazoa</taxon>
        <taxon>Chordata</taxon>
        <taxon>Craniata</taxon>
        <taxon>Vertebrata</taxon>
        <taxon>Euteleostomi</taxon>
        <taxon>Actinopterygii</taxon>
        <taxon>Neopterygii</taxon>
        <taxon>Teleostei</taxon>
        <taxon>Neoteleostei</taxon>
        <taxon>Acanthomorphata</taxon>
        <taxon>Ovalentaria</taxon>
        <taxon>Atherinomorphae</taxon>
        <taxon>Cyprinodontiformes</taxon>
        <taxon>Goodeidae</taxon>
        <taxon>Goodea</taxon>
    </lineage>
</organism>
<proteinExistence type="predicted"/>
<evidence type="ECO:0000313" key="2">
    <source>
        <dbReference type="Proteomes" id="UP001476798"/>
    </source>
</evidence>
<protein>
    <submittedName>
        <fullName evidence="1">Uncharacterized protein</fullName>
    </submittedName>
</protein>
<gene>
    <name evidence="1" type="ORF">GOODEAATRI_033468</name>
</gene>
<dbReference type="EMBL" id="JAHRIO010066959">
    <property type="protein sequence ID" value="MEQ2180211.1"/>
    <property type="molecule type" value="Genomic_DNA"/>
</dbReference>
<keyword evidence="2" id="KW-1185">Reference proteome</keyword>
<sequence length="151" mass="17479">MLQEVSHLCVPLSTSSFFIKPDTTFSLRLVKLKAELTGILLGCCSWISLTSSTRCSVGPENRKMHQNELLRKDTELIRRRKSKQFYLNKVYLNHNGFAYNMRNIVVQQIWELLCVPCLQTKKGQSCCCFFNLHLNKKVTTIKSTEKHAYCN</sequence>
<comment type="caution">
    <text evidence="1">The sequence shown here is derived from an EMBL/GenBank/DDBJ whole genome shotgun (WGS) entry which is preliminary data.</text>
</comment>